<dbReference type="InterPro" id="IPR013083">
    <property type="entry name" value="Znf_RING/FYVE/PHD"/>
</dbReference>
<feature type="coiled-coil region" evidence="5">
    <location>
        <begin position="309"/>
        <end position="336"/>
    </location>
</feature>
<dbReference type="PANTHER" id="PTHR10131:SF94">
    <property type="entry name" value="TNF RECEPTOR-ASSOCIATED FACTOR 4"/>
    <property type="match status" value="1"/>
</dbReference>
<dbReference type="Pfam" id="PF02176">
    <property type="entry name" value="zf-TRAF"/>
    <property type="match status" value="2"/>
</dbReference>
<dbReference type="InterPro" id="IPR001293">
    <property type="entry name" value="Znf_TRAF"/>
</dbReference>
<dbReference type="OrthoDB" id="5962428at2759"/>
<dbReference type="SUPFAM" id="SSF49599">
    <property type="entry name" value="TRAF domain-like"/>
    <property type="match status" value="2"/>
</dbReference>
<dbReference type="EMBL" id="MU827338">
    <property type="protein sequence ID" value="KAJ7353887.1"/>
    <property type="molecule type" value="Genomic_DNA"/>
</dbReference>
<keyword evidence="3 4" id="KW-0862">Zinc</keyword>
<dbReference type="PROSITE" id="PS50145">
    <property type="entry name" value="ZF_TRAF"/>
    <property type="match status" value="2"/>
</dbReference>
<keyword evidence="8" id="KW-1185">Reference proteome</keyword>
<evidence type="ECO:0000256" key="4">
    <source>
        <dbReference type="PROSITE-ProRule" id="PRU00207"/>
    </source>
</evidence>
<evidence type="ECO:0000313" key="7">
    <source>
        <dbReference type="EMBL" id="KAJ7353887.1"/>
    </source>
</evidence>
<comment type="caution">
    <text evidence="7">The sequence shown here is derived from an EMBL/GenBank/DDBJ whole genome shotgun (WGS) entry which is preliminary data.</text>
</comment>
<feature type="domain" description="TRAF-type" evidence="6">
    <location>
        <begin position="151"/>
        <end position="195"/>
    </location>
</feature>
<evidence type="ECO:0000256" key="1">
    <source>
        <dbReference type="ARBA" id="ARBA00022723"/>
    </source>
</evidence>
<dbReference type="Gene3D" id="3.30.40.10">
    <property type="entry name" value="Zinc/RING finger domain, C3HC4 (zinc finger)"/>
    <property type="match status" value="3"/>
</dbReference>
<name>A0A9W9YJT6_9CNID</name>
<reference evidence="7" key="1">
    <citation type="submission" date="2023-01" db="EMBL/GenBank/DDBJ databases">
        <title>Genome assembly of the deep-sea coral Lophelia pertusa.</title>
        <authorList>
            <person name="Herrera S."/>
            <person name="Cordes E."/>
        </authorList>
    </citation>
    <scope>NUCLEOTIDE SEQUENCE</scope>
    <source>
        <strain evidence="7">USNM1676648</strain>
        <tissue evidence="7">Polyp</tissue>
    </source>
</reference>
<gene>
    <name evidence="7" type="ORF">OS493_031594</name>
</gene>
<keyword evidence="5" id="KW-0175">Coiled coil</keyword>
<evidence type="ECO:0000256" key="3">
    <source>
        <dbReference type="ARBA" id="ARBA00022833"/>
    </source>
</evidence>
<dbReference type="GO" id="GO:0008270">
    <property type="term" value="F:zinc ion binding"/>
    <property type="evidence" value="ECO:0007669"/>
    <property type="project" value="UniProtKB-KW"/>
</dbReference>
<feature type="domain" description="TRAF-type" evidence="6">
    <location>
        <begin position="207"/>
        <end position="264"/>
    </location>
</feature>
<protein>
    <recommendedName>
        <fullName evidence="6">TRAF-type domain-containing protein</fullName>
    </recommendedName>
</protein>
<organism evidence="7 8">
    <name type="scientific">Desmophyllum pertusum</name>
    <dbReference type="NCBI Taxonomy" id="174260"/>
    <lineage>
        <taxon>Eukaryota</taxon>
        <taxon>Metazoa</taxon>
        <taxon>Cnidaria</taxon>
        <taxon>Anthozoa</taxon>
        <taxon>Hexacorallia</taxon>
        <taxon>Scleractinia</taxon>
        <taxon>Caryophylliina</taxon>
        <taxon>Caryophylliidae</taxon>
        <taxon>Desmophyllum</taxon>
    </lineage>
</organism>
<dbReference type="Proteomes" id="UP001163046">
    <property type="component" value="Unassembled WGS sequence"/>
</dbReference>
<dbReference type="PANTHER" id="PTHR10131">
    <property type="entry name" value="TNF RECEPTOR ASSOCIATED FACTOR"/>
    <property type="match status" value="1"/>
</dbReference>
<evidence type="ECO:0000259" key="6">
    <source>
        <dbReference type="PROSITE" id="PS50145"/>
    </source>
</evidence>
<sequence length="341" mass="39370">MWSPILQALLGTVPMKGTQECPIDRHPLDPRLTGEIYPDLAIERTILDMKVKCPNDKNWLSVDWRTPVVFRNILNTVRDTHAVVHRSVVKTAYPEKRMSECPIDRGALSPDSAGDIFPDKASERKILDYQVQCSNESVGCQWIGELRNVEAHEVSCLFVRVICTNDNCSVNVLRNDLQRHLNEVCPRRIIPCHYCGTHYVWCLAEEHFNNCSVFPVPALRDAVKFNIPRREVNTHLDEMCGVTEVDCKYAYVGCQVKVPRNALERHLQVDIETHLNLACEKLQILENESIITDQRLEELERFATSHHHLEELHTAISDKMKRIDELERSMRKTSQLQIRDK</sequence>
<evidence type="ECO:0000256" key="5">
    <source>
        <dbReference type="SAM" id="Coils"/>
    </source>
</evidence>
<accession>A0A9W9YJT6</accession>
<evidence type="ECO:0000256" key="2">
    <source>
        <dbReference type="ARBA" id="ARBA00022771"/>
    </source>
</evidence>
<keyword evidence="1 4" id="KW-0479">Metal-binding</keyword>
<dbReference type="AlphaFoldDB" id="A0A9W9YJT6"/>
<feature type="zinc finger region" description="TRAF-type" evidence="4">
    <location>
        <begin position="207"/>
        <end position="264"/>
    </location>
</feature>
<feature type="zinc finger region" description="TRAF-type" evidence="4">
    <location>
        <begin position="151"/>
        <end position="195"/>
    </location>
</feature>
<evidence type="ECO:0000313" key="8">
    <source>
        <dbReference type="Proteomes" id="UP001163046"/>
    </source>
</evidence>
<proteinExistence type="predicted"/>
<keyword evidence="2 4" id="KW-0863">Zinc-finger</keyword>
<dbReference type="GO" id="GO:0043122">
    <property type="term" value="P:regulation of canonical NF-kappaB signal transduction"/>
    <property type="evidence" value="ECO:0007669"/>
    <property type="project" value="TreeGrafter"/>
</dbReference>